<comment type="caution">
    <text evidence="4">The sequence shown here is derived from an EMBL/GenBank/DDBJ whole genome shotgun (WGS) entry which is preliminary data.</text>
</comment>
<organism evidence="4 5">
    <name type="scientific">Pycnococcus provasolii</name>
    <dbReference type="NCBI Taxonomy" id="41880"/>
    <lineage>
        <taxon>Eukaryota</taxon>
        <taxon>Viridiplantae</taxon>
        <taxon>Chlorophyta</taxon>
        <taxon>Pseudoscourfieldiophyceae</taxon>
        <taxon>Pseudoscourfieldiales</taxon>
        <taxon>Pycnococcaceae</taxon>
        <taxon>Pycnococcus</taxon>
    </lineage>
</organism>
<accession>A0A830HJI3</accession>
<evidence type="ECO:0000259" key="3">
    <source>
        <dbReference type="Pfam" id="PF07685"/>
    </source>
</evidence>
<dbReference type="InterPro" id="IPR029062">
    <property type="entry name" value="Class_I_gatase-like"/>
</dbReference>
<dbReference type="InterPro" id="IPR011698">
    <property type="entry name" value="GATase_3"/>
</dbReference>
<dbReference type="Pfam" id="PF07685">
    <property type="entry name" value="GATase_3"/>
    <property type="match status" value="1"/>
</dbReference>
<feature type="domain" description="CobB/CobQ-like glutamine amidotransferase" evidence="3">
    <location>
        <begin position="344"/>
        <end position="461"/>
    </location>
</feature>
<dbReference type="SUPFAM" id="SSF52540">
    <property type="entry name" value="P-loop containing nucleoside triphosphate hydrolases"/>
    <property type="match status" value="1"/>
</dbReference>
<dbReference type="InterPro" id="IPR027417">
    <property type="entry name" value="P-loop_NTPase"/>
</dbReference>
<name>A0A830HJI3_9CHLO</name>
<dbReference type="PROSITE" id="PS51274">
    <property type="entry name" value="GATASE_COBBQ"/>
    <property type="match status" value="1"/>
</dbReference>
<gene>
    <name evidence="4" type="ORF">PPROV_000576500</name>
</gene>
<evidence type="ECO:0000256" key="1">
    <source>
        <dbReference type="ARBA" id="ARBA00022962"/>
    </source>
</evidence>
<dbReference type="Proteomes" id="UP000660262">
    <property type="component" value="Unassembled WGS sequence"/>
</dbReference>
<dbReference type="EMBL" id="BNJQ01000015">
    <property type="protein sequence ID" value="GHP07022.1"/>
    <property type="molecule type" value="Genomic_DNA"/>
</dbReference>
<proteinExistence type="predicted"/>
<dbReference type="PANTHER" id="PTHR43873">
    <property type="entry name" value="COBYRINATE A,C-DIAMIDE SYNTHASE"/>
    <property type="match status" value="1"/>
</dbReference>
<dbReference type="AlphaFoldDB" id="A0A830HJI3"/>
<dbReference type="GO" id="GO:0042242">
    <property type="term" value="F:cobyrinic acid a,c-diamide synthase activity"/>
    <property type="evidence" value="ECO:0007669"/>
    <property type="project" value="InterPro"/>
</dbReference>
<keyword evidence="5" id="KW-1185">Reference proteome</keyword>
<feature type="compositionally biased region" description="Low complexity" evidence="2">
    <location>
        <begin position="1"/>
        <end position="26"/>
    </location>
</feature>
<dbReference type="PANTHER" id="PTHR43873:SF2">
    <property type="entry name" value="COBYRIC ACID SYNTHASE"/>
    <property type="match status" value="1"/>
</dbReference>
<reference evidence="4" key="1">
    <citation type="submission" date="2020-10" db="EMBL/GenBank/DDBJ databases">
        <title>Unveiling of a novel bifunctional photoreceptor, Dualchrome1, isolated from a cosmopolitan green alga.</title>
        <authorList>
            <person name="Suzuki S."/>
            <person name="Kawachi M."/>
        </authorList>
    </citation>
    <scope>NUCLEOTIDE SEQUENCE</scope>
    <source>
        <strain evidence="4">NIES 2893</strain>
    </source>
</reference>
<dbReference type="InterPro" id="IPR004484">
    <property type="entry name" value="CbiA/CobB_synth"/>
</dbReference>
<evidence type="ECO:0000313" key="4">
    <source>
        <dbReference type="EMBL" id="GHP07022.1"/>
    </source>
</evidence>
<dbReference type="SUPFAM" id="SSF52317">
    <property type="entry name" value="Class I glutamine amidotransferase-like"/>
    <property type="match status" value="1"/>
</dbReference>
<keyword evidence="1" id="KW-0315">Glutamine amidotransferase</keyword>
<sequence length="670" mass="70165">MAPDPSAPSTSTSSTSWTLPVDAPDVLVEDDDDAVVVQVDASRSLGNPSHAASSSSSMQLETRSSAREGDGGVTHNSTGRALPADTTHVVQNYTNPLAHVYGCLVVGLLPSAGATHTILTVASSLHRRGIRVSSLVARQDFLDAARHARATSSFAGCCDPRMFNNNGAAAREAIMRHAANEQAEVMLVDLPGGLTTHDALDTIRMLGMPVLLVANATSAPPNVSLLAAAGVAATLQPSVRVLGVVLNKCQRRVADAAAAALHDTAALAPMLGAYPRLDVDALTPHHHHQHHQHHHLADADALADAADESVDVARLLALMAANPMQYNATPSPMLPSLAAAATVTVAIAYDAAFRFHYAENIAMLRQLGADIVVFAPLNGELPPPETNLLLLGGGIAEVHFERLARREAFLAAVRQFARRGGCILAEGATAVATLCRGVTTRRGRRLSMTDVLPFQCRAAHDMASGLVSVDIDAVAPGLFHGATSAKAVRGAVFHRLDVEPAGADYRDAVACAYRVTADGDTHATDEGYSPLFRAKASEGGERNAPSSSVTASLIHLFWPSAPELARAVVARAAASGVRFEYAGAPAVSSGGSSPRYRVEPTRDGVDGVEPTHFTHFTAAGKQSGGGPGGLIGAISRGAVRIGVGAFEHVVRTLRRRDEPPRHRGRRDSKR</sequence>
<evidence type="ECO:0000256" key="2">
    <source>
        <dbReference type="SAM" id="MobiDB-lite"/>
    </source>
</evidence>
<protein>
    <recommendedName>
        <fullName evidence="3">CobB/CobQ-like glutamine amidotransferase domain-containing protein</fullName>
    </recommendedName>
</protein>
<feature type="region of interest" description="Disordered" evidence="2">
    <location>
        <begin position="1"/>
        <end position="83"/>
    </location>
</feature>
<evidence type="ECO:0000313" key="5">
    <source>
        <dbReference type="Proteomes" id="UP000660262"/>
    </source>
</evidence>
<dbReference type="Gene3D" id="3.40.50.300">
    <property type="entry name" value="P-loop containing nucleotide triphosphate hydrolases"/>
    <property type="match status" value="1"/>
</dbReference>